<feature type="region of interest" description="Disordered" evidence="1">
    <location>
        <begin position="17"/>
        <end position="38"/>
    </location>
</feature>
<organism evidence="2 3">
    <name type="scientific">Zizania palustris</name>
    <name type="common">Northern wild rice</name>
    <dbReference type="NCBI Taxonomy" id="103762"/>
    <lineage>
        <taxon>Eukaryota</taxon>
        <taxon>Viridiplantae</taxon>
        <taxon>Streptophyta</taxon>
        <taxon>Embryophyta</taxon>
        <taxon>Tracheophyta</taxon>
        <taxon>Spermatophyta</taxon>
        <taxon>Magnoliopsida</taxon>
        <taxon>Liliopsida</taxon>
        <taxon>Poales</taxon>
        <taxon>Poaceae</taxon>
        <taxon>BOP clade</taxon>
        <taxon>Oryzoideae</taxon>
        <taxon>Oryzeae</taxon>
        <taxon>Zizaniinae</taxon>
        <taxon>Zizania</taxon>
    </lineage>
</organism>
<sequence>MMLIGGHVYGNVTPLLTRHPSSRLAGTDPPGNLTSGRAGPPVIVVASKAWRWQTHSTLAHPARAARGPHPSYAPHRPPPSVANSRIGSNSTPPLSSFILVLALVLVATDQRARVDSRRRRRRRISELVSRQALWTRCRA</sequence>
<keyword evidence="3" id="KW-1185">Reference proteome</keyword>
<feature type="compositionally biased region" description="Low complexity" evidence="1">
    <location>
        <begin position="59"/>
        <end position="74"/>
    </location>
</feature>
<gene>
    <name evidence="2" type="ORF">GUJ93_ZPchr0003g16974</name>
</gene>
<feature type="region of interest" description="Disordered" evidence="1">
    <location>
        <begin position="59"/>
        <end position="87"/>
    </location>
</feature>
<evidence type="ECO:0000313" key="3">
    <source>
        <dbReference type="Proteomes" id="UP000729402"/>
    </source>
</evidence>
<accession>A0A8J5SW88</accession>
<dbReference type="Proteomes" id="UP000729402">
    <property type="component" value="Unassembled WGS sequence"/>
</dbReference>
<proteinExistence type="predicted"/>
<dbReference type="AlphaFoldDB" id="A0A8J5SW88"/>
<name>A0A8J5SW88_ZIZPA</name>
<protein>
    <submittedName>
        <fullName evidence="2">Uncharacterized protein</fullName>
    </submittedName>
</protein>
<dbReference type="EMBL" id="JAAALK010000286">
    <property type="protein sequence ID" value="KAG8063159.1"/>
    <property type="molecule type" value="Genomic_DNA"/>
</dbReference>
<reference evidence="2" key="2">
    <citation type="submission" date="2021-02" db="EMBL/GenBank/DDBJ databases">
        <authorList>
            <person name="Kimball J.A."/>
            <person name="Haas M.W."/>
            <person name="Macchietto M."/>
            <person name="Kono T."/>
            <person name="Duquette J."/>
            <person name="Shao M."/>
        </authorList>
    </citation>
    <scope>NUCLEOTIDE SEQUENCE</scope>
    <source>
        <tissue evidence="2">Fresh leaf tissue</tissue>
    </source>
</reference>
<reference evidence="2" key="1">
    <citation type="journal article" date="2021" name="bioRxiv">
        <title>Whole Genome Assembly and Annotation of Northern Wild Rice, Zizania palustris L., Supports a Whole Genome Duplication in the Zizania Genus.</title>
        <authorList>
            <person name="Haas M."/>
            <person name="Kono T."/>
            <person name="Macchietto M."/>
            <person name="Millas R."/>
            <person name="McGilp L."/>
            <person name="Shao M."/>
            <person name="Duquette J."/>
            <person name="Hirsch C.N."/>
            <person name="Kimball J."/>
        </authorList>
    </citation>
    <scope>NUCLEOTIDE SEQUENCE</scope>
    <source>
        <tissue evidence="2">Fresh leaf tissue</tissue>
    </source>
</reference>
<evidence type="ECO:0000256" key="1">
    <source>
        <dbReference type="SAM" id="MobiDB-lite"/>
    </source>
</evidence>
<evidence type="ECO:0000313" key="2">
    <source>
        <dbReference type="EMBL" id="KAG8063159.1"/>
    </source>
</evidence>
<comment type="caution">
    <text evidence="2">The sequence shown here is derived from an EMBL/GenBank/DDBJ whole genome shotgun (WGS) entry which is preliminary data.</text>
</comment>